<protein>
    <submittedName>
        <fullName evidence="14">VSX2</fullName>
    </submittedName>
</protein>
<dbReference type="InterPro" id="IPR001356">
    <property type="entry name" value="HD"/>
</dbReference>
<keyword evidence="4" id="KW-0805">Transcription regulation</keyword>
<dbReference type="InterPro" id="IPR052294">
    <property type="entry name" value="VSX_homeobox_regulators"/>
</dbReference>
<dbReference type="PROSITE" id="PS50071">
    <property type="entry name" value="HOMEOBOX_2"/>
    <property type="match status" value="1"/>
</dbReference>
<keyword evidence="7" id="KW-0804">Transcription</keyword>
<dbReference type="PROSITE" id="PS51496">
    <property type="entry name" value="CVC"/>
    <property type="match status" value="1"/>
</dbReference>
<dbReference type="OrthoDB" id="6159439at2759"/>
<dbReference type="GO" id="GO:0000981">
    <property type="term" value="F:DNA-binding transcription factor activity, RNA polymerase II-specific"/>
    <property type="evidence" value="ECO:0007669"/>
    <property type="project" value="InterPro"/>
</dbReference>
<dbReference type="SUPFAM" id="SSF46689">
    <property type="entry name" value="Homeodomain-like"/>
    <property type="match status" value="1"/>
</dbReference>
<dbReference type="GO" id="GO:1990837">
    <property type="term" value="F:sequence-specific double-stranded DNA binding"/>
    <property type="evidence" value="ECO:0007669"/>
    <property type="project" value="TreeGrafter"/>
</dbReference>
<dbReference type="SMART" id="SM00389">
    <property type="entry name" value="HOX"/>
    <property type="match status" value="1"/>
</dbReference>
<evidence type="ECO:0000313" key="14">
    <source>
        <dbReference type="EMBL" id="KAF6037034.1"/>
    </source>
</evidence>
<evidence type="ECO:0000313" key="15">
    <source>
        <dbReference type="Proteomes" id="UP000593567"/>
    </source>
</evidence>
<evidence type="ECO:0000259" key="12">
    <source>
        <dbReference type="PROSITE" id="PS50071"/>
    </source>
</evidence>
<dbReference type="InterPro" id="IPR009057">
    <property type="entry name" value="Homeodomain-like_sf"/>
</dbReference>
<evidence type="ECO:0000256" key="1">
    <source>
        <dbReference type="ARBA" id="ARBA00004123"/>
    </source>
</evidence>
<evidence type="ECO:0000259" key="13">
    <source>
        <dbReference type="PROSITE" id="PS51496"/>
    </source>
</evidence>
<dbReference type="InterPro" id="IPR017970">
    <property type="entry name" value="Homeobox_CS"/>
</dbReference>
<dbReference type="PROSITE" id="PS00027">
    <property type="entry name" value="HOMEOBOX_1"/>
    <property type="match status" value="1"/>
</dbReference>
<organism evidence="14 15">
    <name type="scientific">Bugula neritina</name>
    <name type="common">Brown bryozoan</name>
    <name type="synonym">Sertularia neritina</name>
    <dbReference type="NCBI Taxonomy" id="10212"/>
    <lineage>
        <taxon>Eukaryota</taxon>
        <taxon>Metazoa</taxon>
        <taxon>Spiralia</taxon>
        <taxon>Lophotrochozoa</taxon>
        <taxon>Bryozoa</taxon>
        <taxon>Gymnolaemata</taxon>
        <taxon>Cheilostomatida</taxon>
        <taxon>Flustrina</taxon>
        <taxon>Buguloidea</taxon>
        <taxon>Bugulidae</taxon>
        <taxon>Bugula</taxon>
    </lineage>
</organism>
<dbReference type="PANTHER" id="PTHR46892">
    <property type="entry name" value="VISUAL SYSTEM HOMEOBOX 2"/>
    <property type="match status" value="1"/>
</dbReference>
<dbReference type="EMBL" id="VXIV02000632">
    <property type="protein sequence ID" value="KAF6037034.1"/>
    <property type="molecule type" value="Genomic_DNA"/>
</dbReference>
<dbReference type="Proteomes" id="UP000593567">
    <property type="component" value="Unassembled WGS sequence"/>
</dbReference>
<name>A0A7J7KGK5_BUGNE</name>
<dbReference type="CDD" id="cd00086">
    <property type="entry name" value="homeodomain"/>
    <property type="match status" value="1"/>
</dbReference>
<evidence type="ECO:0000256" key="7">
    <source>
        <dbReference type="ARBA" id="ARBA00023163"/>
    </source>
</evidence>
<keyword evidence="8 9" id="KW-0539">Nucleus</keyword>
<comment type="caution">
    <text evidence="14">The sequence shown here is derived from an EMBL/GenBank/DDBJ whole genome shotgun (WGS) entry which is preliminary data.</text>
</comment>
<evidence type="ECO:0000256" key="10">
    <source>
        <dbReference type="RuleBase" id="RU000682"/>
    </source>
</evidence>
<accession>A0A7J7KGK5</accession>
<evidence type="ECO:0000256" key="8">
    <source>
        <dbReference type="ARBA" id="ARBA00023242"/>
    </source>
</evidence>
<dbReference type="PANTHER" id="PTHR46892:SF3">
    <property type="entry name" value="VISUAL SYSTEM HOMEOBOX 2"/>
    <property type="match status" value="1"/>
</dbReference>
<evidence type="ECO:0000256" key="6">
    <source>
        <dbReference type="ARBA" id="ARBA00023155"/>
    </source>
</evidence>
<evidence type="ECO:0000256" key="3">
    <source>
        <dbReference type="ARBA" id="ARBA00022473"/>
    </source>
</evidence>
<feature type="domain" description="Homeobox" evidence="12">
    <location>
        <begin position="189"/>
        <end position="243"/>
    </location>
</feature>
<reference evidence="14" key="1">
    <citation type="submission" date="2020-06" db="EMBL/GenBank/DDBJ databases">
        <title>Draft genome of Bugula neritina, a colonial animal packing powerful symbionts and potential medicines.</title>
        <authorList>
            <person name="Rayko M."/>
        </authorList>
    </citation>
    <scope>NUCLEOTIDE SEQUENCE [LARGE SCALE GENOMIC DNA]</scope>
    <source>
        <strain evidence="14">Kwan_BN1</strain>
    </source>
</reference>
<keyword evidence="15" id="KW-1185">Reference proteome</keyword>
<comment type="subcellular location">
    <subcellularLocation>
        <location evidence="1 9 10">Nucleus</location>
    </subcellularLocation>
</comment>
<evidence type="ECO:0000256" key="9">
    <source>
        <dbReference type="PROSITE-ProRule" id="PRU00108"/>
    </source>
</evidence>
<feature type="domain" description="CVC" evidence="13">
    <location>
        <begin position="245"/>
        <end position="298"/>
    </location>
</feature>
<keyword evidence="5 9" id="KW-0238">DNA-binding</keyword>
<keyword evidence="3" id="KW-0217">Developmental protein</keyword>
<dbReference type="Gene3D" id="1.10.10.60">
    <property type="entry name" value="Homeodomain-like"/>
    <property type="match status" value="1"/>
</dbReference>
<sequence length="342" mass="38133">MIHSNNISNNSLVSVPSVAPFSSSTICSHQQQYNPVSAANQLYPTSYNHPLQNTRAPAFAINDLLGLSNAANTATAFPVHPNTHGNYMSCPFDPHQVNQHFRSAVAVSSAHGYYPNSAAATNSFQAHNIAHSGPLYPLAQDYHTTQQSVGANSSPHIQNGSALHKHHFDHQSFYKGFVKNITYANFSGRTIFTSYQLELLDKAFQDAHYPDVYARELLSMKTDLPEDRIQVWFQNRRAKWRKTEKTWGKSSIMAEYGLYGAMVRHSLPLPESIVESAKKGIMESNAPWLLSMHKKNGDNGDGEKLSGEQTDNEEEKSSTNEEQKQVSTFSDENVEEERGTIN</sequence>
<evidence type="ECO:0000256" key="4">
    <source>
        <dbReference type="ARBA" id="ARBA00023015"/>
    </source>
</evidence>
<evidence type="ECO:0000256" key="11">
    <source>
        <dbReference type="SAM" id="MobiDB-lite"/>
    </source>
</evidence>
<dbReference type="FunFam" id="1.10.10.60:FF:000383">
    <property type="entry name" value="box A-binding factor"/>
    <property type="match status" value="1"/>
</dbReference>
<dbReference type="GO" id="GO:0005634">
    <property type="term" value="C:nucleus"/>
    <property type="evidence" value="ECO:0007669"/>
    <property type="project" value="UniProtKB-SubCell"/>
</dbReference>
<evidence type="ECO:0000256" key="5">
    <source>
        <dbReference type="ARBA" id="ARBA00023125"/>
    </source>
</evidence>
<dbReference type="InterPro" id="IPR023339">
    <property type="entry name" value="CVC"/>
</dbReference>
<proteinExistence type="inferred from homology"/>
<gene>
    <name evidence="14" type="ORF">EB796_004651</name>
</gene>
<feature type="region of interest" description="Disordered" evidence="11">
    <location>
        <begin position="292"/>
        <end position="342"/>
    </location>
</feature>
<feature type="compositionally biased region" description="Basic and acidic residues" evidence="11">
    <location>
        <begin position="315"/>
        <end position="324"/>
    </location>
</feature>
<dbReference type="Pfam" id="PF00046">
    <property type="entry name" value="Homeodomain"/>
    <property type="match status" value="1"/>
</dbReference>
<comment type="similarity">
    <text evidence="2">Belongs to the paired homeobox family.</text>
</comment>
<dbReference type="AlphaFoldDB" id="A0A7J7KGK5"/>
<feature type="compositionally biased region" description="Basic and acidic residues" evidence="11">
    <location>
        <begin position="295"/>
        <end position="306"/>
    </location>
</feature>
<keyword evidence="6 9" id="KW-0371">Homeobox</keyword>
<feature type="DNA-binding region" description="Homeobox" evidence="9">
    <location>
        <begin position="191"/>
        <end position="244"/>
    </location>
</feature>
<evidence type="ECO:0000256" key="2">
    <source>
        <dbReference type="ARBA" id="ARBA00005733"/>
    </source>
</evidence>